<comment type="caution">
    <text evidence="1">The sequence shown here is derived from an EMBL/GenBank/DDBJ whole genome shotgun (WGS) entry which is preliminary data.</text>
</comment>
<protein>
    <submittedName>
        <fullName evidence="1">Uncharacterized protein</fullName>
    </submittedName>
</protein>
<sequence>MYRPLRGQASLPQIHRNATVGANLFAKASVLVWSFGRCAGLAPTKQRFGDHRQSIHDLTSTLV</sequence>
<name>A0A1C7Z124_PSESX</name>
<accession>A0A1C7Z124</accession>
<organism evidence="1 2">
    <name type="scientific">Pseudomonas syringae</name>
    <dbReference type="NCBI Taxonomy" id="317"/>
    <lineage>
        <taxon>Bacteria</taxon>
        <taxon>Pseudomonadati</taxon>
        <taxon>Pseudomonadota</taxon>
        <taxon>Gammaproteobacteria</taxon>
        <taxon>Pseudomonadales</taxon>
        <taxon>Pseudomonadaceae</taxon>
        <taxon>Pseudomonas</taxon>
    </lineage>
</organism>
<reference evidence="1 2" key="1">
    <citation type="submission" date="2015-07" db="EMBL/GenBank/DDBJ databases">
        <title>Draft genome sequence of a diazotrophic, plant growth-promoting rhizobacterium of the Pseudomonas syringae complex.</title>
        <authorList>
            <person name="Patten C.L."/>
            <person name="Jeong H."/>
        </authorList>
    </citation>
    <scope>NUCLEOTIDE SEQUENCE [LARGE SCALE GENOMIC DNA]</scope>
    <source>
        <strain evidence="1 2">GR12-2</strain>
    </source>
</reference>
<dbReference type="EMBL" id="LGSI01000054">
    <property type="protein sequence ID" value="OCR23483.1"/>
    <property type="molecule type" value="Genomic_DNA"/>
</dbReference>
<gene>
    <name evidence="1" type="ORF">AFK24_19085</name>
</gene>
<evidence type="ECO:0000313" key="2">
    <source>
        <dbReference type="Proteomes" id="UP000093104"/>
    </source>
</evidence>
<dbReference type="AlphaFoldDB" id="A0A1C7Z124"/>
<proteinExistence type="predicted"/>
<evidence type="ECO:0000313" key="1">
    <source>
        <dbReference type="EMBL" id="OCR23483.1"/>
    </source>
</evidence>
<dbReference type="Proteomes" id="UP000093104">
    <property type="component" value="Unassembled WGS sequence"/>
</dbReference>